<feature type="region of interest" description="Disordered" evidence="1">
    <location>
        <begin position="13"/>
        <end position="40"/>
    </location>
</feature>
<proteinExistence type="predicted"/>
<evidence type="ECO:0000313" key="3">
    <source>
        <dbReference type="Proteomes" id="UP000242263"/>
    </source>
</evidence>
<gene>
    <name evidence="2" type="ORF">CYJ32_05185</name>
</gene>
<organism evidence="2 3">
    <name type="scientific">Alloscardovia omnicolens</name>
    <dbReference type="NCBI Taxonomy" id="419015"/>
    <lineage>
        <taxon>Bacteria</taxon>
        <taxon>Bacillati</taxon>
        <taxon>Actinomycetota</taxon>
        <taxon>Actinomycetes</taxon>
        <taxon>Bifidobacteriales</taxon>
        <taxon>Bifidobacteriaceae</taxon>
        <taxon>Alloscardovia</taxon>
    </lineage>
</organism>
<comment type="caution">
    <text evidence="2">The sequence shown here is derived from an EMBL/GenBank/DDBJ whole genome shotgun (WGS) entry which is preliminary data.</text>
</comment>
<reference evidence="2 3" key="1">
    <citation type="submission" date="2017-12" db="EMBL/GenBank/DDBJ databases">
        <title>Phylogenetic diversity of female urinary microbiome.</title>
        <authorList>
            <person name="Thomas-White K."/>
            <person name="Wolfe A.J."/>
        </authorList>
    </citation>
    <scope>NUCLEOTIDE SEQUENCE [LARGE SCALE GENOMIC DNA]</scope>
    <source>
        <strain evidence="2 3">UMB0064</strain>
    </source>
</reference>
<sequence length="75" mass="7994">MVLVEVGSLLHPQAAPQAAPKQAPGKAPKVKKTQPAGVATASVSVRSPKNCGIYFLLQLRRWLCALGDSLFIRVL</sequence>
<accession>A0A2I1M449</accession>
<evidence type="ECO:0000313" key="2">
    <source>
        <dbReference type="EMBL" id="PKZ14903.1"/>
    </source>
</evidence>
<dbReference type="EMBL" id="PKGU01000003">
    <property type="protein sequence ID" value="PKZ14903.1"/>
    <property type="molecule type" value="Genomic_DNA"/>
</dbReference>
<protein>
    <submittedName>
        <fullName evidence="2">Uncharacterized protein</fullName>
    </submittedName>
</protein>
<dbReference type="Proteomes" id="UP000242263">
    <property type="component" value="Unassembled WGS sequence"/>
</dbReference>
<evidence type="ECO:0000256" key="1">
    <source>
        <dbReference type="SAM" id="MobiDB-lite"/>
    </source>
</evidence>
<feature type="compositionally biased region" description="Low complexity" evidence="1">
    <location>
        <begin position="13"/>
        <end position="27"/>
    </location>
</feature>
<name>A0A2I1M449_9BIFI</name>
<dbReference type="AlphaFoldDB" id="A0A2I1M449"/>